<dbReference type="InterPro" id="IPR016171">
    <property type="entry name" value="Vanillyl_alc_oxidase_C-sub2"/>
</dbReference>
<proteinExistence type="inferred from homology"/>
<evidence type="ECO:0000259" key="8">
    <source>
        <dbReference type="PROSITE" id="PS51387"/>
    </source>
</evidence>
<dbReference type="PROSITE" id="PS51387">
    <property type="entry name" value="FAD_PCMH"/>
    <property type="match status" value="1"/>
</dbReference>
<dbReference type="Pfam" id="PF02913">
    <property type="entry name" value="FAD-oxidase_C"/>
    <property type="match status" value="1"/>
</dbReference>
<dbReference type="Proteomes" id="UP000628017">
    <property type="component" value="Unassembled WGS sequence"/>
</dbReference>
<evidence type="ECO:0000256" key="1">
    <source>
        <dbReference type="ARBA" id="ARBA00001974"/>
    </source>
</evidence>
<dbReference type="RefSeq" id="WP_188670578.1">
    <property type="nucleotide sequence ID" value="NZ_BMKA01000001.1"/>
</dbReference>
<dbReference type="InterPro" id="IPR036318">
    <property type="entry name" value="FAD-bd_PCMH-like_sf"/>
</dbReference>
<protein>
    <recommendedName>
        <fullName evidence="7">D-lactate dehydrogenase (cytochrome)</fullName>
        <ecNumber evidence="7">1.1.2.4</ecNumber>
    </recommendedName>
</protein>
<dbReference type="FunFam" id="3.30.465.10:FF:000016">
    <property type="entry name" value="probable D-lactate dehydrogenase, mitochondrial"/>
    <property type="match status" value="1"/>
</dbReference>
<evidence type="ECO:0000313" key="10">
    <source>
        <dbReference type="Proteomes" id="UP000628017"/>
    </source>
</evidence>
<organism evidence="9 10">
    <name type="scientific">Neptunicoccus cionae</name>
    <dbReference type="NCBI Taxonomy" id="2035344"/>
    <lineage>
        <taxon>Bacteria</taxon>
        <taxon>Pseudomonadati</taxon>
        <taxon>Pseudomonadota</taxon>
        <taxon>Alphaproteobacteria</taxon>
        <taxon>Rhodobacterales</taxon>
        <taxon>Paracoccaceae</taxon>
        <taxon>Neptunicoccus</taxon>
    </lineage>
</organism>
<evidence type="ECO:0000256" key="3">
    <source>
        <dbReference type="ARBA" id="ARBA00022630"/>
    </source>
</evidence>
<dbReference type="InterPro" id="IPR006094">
    <property type="entry name" value="Oxid_FAD_bind_N"/>
</dbReference>
<dbReference type="Gene3D" id="3.30.465.10">
    <property type="match status" value="1"/>
</dbReference>
<dbReference type="FunFam" id="3.30.43.10:FF:000010">
    <property type="entry name" value="probable D-lactate dehydrogenase, mitochondrial"/>
    <property type="match status" value="1"/>
</dbReference>
<dbReference type="EMBL" id="BMKA01000001">
    <property type="protein sequence ID" value="GGA08115.1"/>
    <property type="molecule type" value="Genomic_DNA"/>
</dbReference>
<name>A0A916QST1_9RHOB</name>
<dbReference type="InterPro" id="IPR004113">
    <property type="entry name" value="FAD-bd_oxidored_4_C"/>
</dbReference>
<evidence type="ECO:0000256" key="6">
    <source>
        <dbReference type="ARBA" id="ARBA00023002"/>
    </source>
</evidence>
<evidence type="ECO:0000256" key="7">
    <source>
        <dbReference type="ARBA" id="ARBA00038897"/>
    </source>
</evidence>
<gene>
    <name evidence="9" type="ORF">GCM10011498_04960</name>
</gene>
<comment type="similarity">
    <text evidence="2">Belongs to the FAD-binding oxidoreductase/transferase type 4 family.</text>
</comment>
<dbReference type="FunFam" id="3.30.70.2740:FF:000001">
    <property type="entry name" value="D-lactate dehydrogenase mitochondrial"/>
    <property type="match status" value="1"/>
</dbReference>
<keyword evidence="4" id="KW-0274">FAD</keyword>
<dbReference type="PANTHER" id="PTHR11748:SF111">
    <property type="entry name" value="D-LACTATE DEHYDROGENASE, MITOCHONDRIAL-RELATED"/>
    <property type="match status" value="1"/>
</dbReference>
<dbReference type="GO" id="GO:0071949">
    <property type="term" value="F:FAD binding"/>
    <property type="evidence" value="ECO:0007669"/>
    <property type="project" value="InterPro"/>
</dbReference>
<comment type="cofactor">
    <cofactor evidence="1">
        <name>FAD</name>
        <dbReference type="ChEBI" id="CHEBI:57692"/>
    </cofactor>
</comment>
<sequence>MSDNQTAISELQVLLGDRLSTAEAIRHQHGENESYFENTPPEAVAFPKDTREVSEIMKICHKHGCPVVPWGVGTSLEGHALAVRGGVTINLGSMDKLLHVAPEDLYAVVQPGITRETLNTELRATGLFFPVDPGANATIGGMTATSASGTTTVRYGKMKDNVMALEVVMADGRIIRTGSKAKKSSAGYDLTRLFIGSEGTLGIITELTLKLHGQPESVSAAVCEFEDTASAVNSVIMAVQMGLPVARMEFIDPLSIRAINAYSKMTMRECPHLFMEFHGTETSVAEEVQRMKDITEEFGGGGFQWATKAEDRNKLWHARHNTYFALKAQSPGAQGLSTDVCVPISKLAQAIEDTIADVEAHGWQAPIVGHVGDGNYHVLFLFDRQNAEEFALAKELTHRMNMRALELGGTVTGEHGIGMGKMKYLDDEHGDAVHVMADIKRAFDPTGIMNPGKIVSAN</sequence>
<keyword evidence="10" id="KW-1185">Reference proteome</keyword>
<dbReference type="SUPFAM" id="SSF56176">
    <property type="entry name" value="FAD-binding/transporter-associated domain-like"/>
    <property type="match status" value="1"/>
</dbReference>
<dbReference type="PANTHER" id="PTHR11748">
    <property type="entry name" value="D-LACTATE DEHYDROGENASE"/>
    <property type="match status" value="1"/>
</dbReference>
<dbReference type="AlphaFoldDB" id="A0A916QST1"/>
<dbReference type="InterPro" id="IPR016166">
    <property type="entry name" value="FAD-bd_PCMH"/>
</dbReference>
<accession>A0A916QST1</accession>
<keyword evidence="3" id="KW-0285">Flavoprotein</keyword>
<keyword evidence="5" id="KW-0809">Transit peptide</keyword>
<dbReference type="GO" id="GO:0004458">
    <property type="term" value="F:D-lactate dehydrogenase (cytochrome) activity"/>
    <property type="evidence" value="ECO:0007669"/>
    <property type="project" value="UniProtKB-EC"/>
</dbReference>
<dbReference type="Gene3D" id="1.10.45.10">
    <property type="entry name" value="Vanillyl-alcohol Oxidase, Chain A, domain 4"/>
    <property type="match status" value="1"/>
</dbReference>
<dbReference type="Gene3D" id="3.30.70.2740">
    <property type="match status" value="1"/>
</dbReference>
<evidence type="ECO:0000256" key="5">
    <source>
        <dbReference type="ARBA" id="ARBA00022946"/>
    </source>
</evidence>
<evidence type="ECO:0000313" key="9">
    <source>
        <dbReference type="EMBL" id="GGA08115.1"/>
    </source>
</evidence>
<evidence type="ECO:0000256" key="2">
    <source>
        <dbReference type="ARBA" id="ARBA00008000"/>
    </source>
</evidence>
<dbReference type="EC" id="1.1.2.4" evidence="7"/>
<feature type="domain" description="FAD-binding PCMH-type" evidence="8">
    <location>
        <begin position="36"/>
        <end position="214"/>
    </location>
</feature>
<dbReference type="InterPro" id="IPR016169">
    <property type="entry name" value="FAD-bd_PCMH_sub2"/>
</dbReference>
<dbReference type="FunFam" id="1.10.45.10:FF:000001">
    <property type="entry name" value="D-lactate dehydrogenase mitochondrial"/>
    <property type="match status" value="1"/>
</dbReference>
<dbReference type="GO" id="GO:1903457">
    <property type="term" value="P:lactate catabolic process"/>
    <property type="evidence" value="ECO:0007669"/>
    <property type="project" value="TreeGrafter"/>
</dbReference>
<reference evidence="9" key="1">
    <citation type="journal article" date="2014" name="Int. J. Syst. Evol. Microbiol.">
        <title>Complete genome sequence of Corynebacterium casei LMG S-19264T (=DSM 44701T), isolated from a smear-ripened cheese.</title>
        <authorList>
            <consortium name="US DOE Joint Genome Institute (JGI-PGF)"/>
            <person name="Walter F."/>
            <person name="Albersmeier A."/>
            <person name="Kalinowski J."/>
            <person name="Ruckert C."/>
        </authorList>
    </citation>
    <scope>NUCLEOTIDE SEQUENCE</scope>
    <source>
        <strain evidence="9">CGMCC 1.15880</strain>
    </source>
</reference>
<evidence type="ECO:0000256" key="4">
    <source>
        <dbReference type="ARBA" id="ARBA00022827"/>
    </source>
</evidence>
<dbReference type="InterPro" id="IPR016164">
    <property type="entry name" value="FAD-linked_Oxase-like_C"/>
</dbReference>
<keyword evidence="6" id="KW-0560">Oxidoreductase</keyword>
<dbReference type="GO" id="GO:0008720">
    <property type="term" value="F:D-lactate dehydrogenase (NAD+) activity"/>
    <property type="evidence" value="ECO:0007669"/>
    <property type="project" value="TreeGrafter"/>
</dbReference>
<dbReference type="SUPFAM" id="SSF55103">
    <property type="entry name" value="FAD-linked oxidases, C-terminal domain"/>
    <property type="match status" value="1"/>
</dbReference>
<comment type="caution">
    <text evidence="9">The sequence shown here is derived from an EMBL/GenBank/DDBJ whole genome shotgun (WGS) entry which is preliminary data.</text>
</comment>
<dbReference type="Pfam" id="PF01565">
    <property type="entry name" value="FAD_binding_4"/>
    <property type="match status" value="1"/>
</dbReference>
<reference evidence="9" key="2">
    <citation type="submission" date="2020-09" db="EMBL/GenBank/DDBJ databases">
        <authorList>
            <person name="Sun Q."/>
            <person name="Zhou Y."/>
        </authorList>
    </citation>
    <scope>NUCLEOTIDE SEQUENCE</scope>
    <source>
        <strain evidence="9">CGMCC 1.15880</strain>
    </source>
</reference>